<dbReference type="RefSeq" id="XP_016612893.1">
    <property type="nucleotide sequence ID" value="XM_016748881.1"/>
</dbReference>
<dbReference type="eggNOG" id="KOG0810">
    <property type="taxonomic scope" value="Eukaryota"/>
</dbReference>
<dbReference type="GO" id="GO:0005484">
    <property type="term" value="F:SNAP receptor activity"/>
    <property type="evidence" value="ECO:0007669"/>
    <property type="project" value="InterPro"/>
</dbReference>
<feature type="domain" description="T-SNARE coiled-coil homology" evidence="9">
    <location>
        <begin position="195"/>
        <end position="257"/>
    </location>
</feature>
<evidence type="ECO:0000256" key="1">
    <source>
        <dbReference type="ARBA" id="ARBA00004211"/>
    </source>
</evidence>
<dbReference type="OMA" id="VLHASHY"/>
<dbReference type="Pfam" id="PF00804">
    <property type="entry name" value="Syntaxin"/>
    <property type="match status" value="1"/>
</dbReference>
<dbReference type="PROSITE" id="PS00914">
    <property type="entry name" value="SYNTAXIN"/>
    <property type="match status" value="1"/>
</dbReference>
<dbReference type="PANTHER" id="PTHR19957">
    <property type="entry name" value="SYNTAXIN"/>
    <property type="match status" value="1"/>
</dbReference>
<dbReference type="Proteomes" id="UP000053201">
    <property type="component" value="Unassembled WGS sequence"/>
</dbReference>
<evidence type="ECO:0000256" key="2">
    <source>
        <dbReference type="ARBA" id="ARBA00009063"/>
    </source>
</evidence>
<keyword evidence="5 8" id="KW-0472">Membrane</keyword>
<evidence type="ECO:0000256" key="5">
    <source>
        <dbReference type="ARBA" id="ARBA00023136"/>
    </source>
</evidence>
<sequence>MASRDRWADFKQEKQDMHDTYDVEMGSVNTLTGTSLDQFLQQTEEIQRNITQISRNTADMQGLHQRVLLETNVRQQNFLTQQVDNLTDETSRLIQDTRQRIRNLSTESARSNNDAKVQSQQQKSLASRLMSVARDFQSVQQNAKQGYRSQMARQYKIARPEATSAEVEEAIDSTNGPIFQQEILSSRIGEQRSALEAVQNRHEELVKIERSITELFTLFQEMQALLDTQQEQINTIEQHVDDTDTRIADGSAQMTKAIRSAKSARKMKWIIFTIILIVLIVIALVLYFQLRPKGGNGGGDGGNQRNSTAPAR</sequence>
<dbReference type="InterPro" id="IPR045242">
    <property type="entry name" value="Syntaxin"/>
</dbReference>
<dbReference type="PROSITE" id="PS50192">
    <property type="entry name" value="T_SNARE"/>
    <property type="match status" value="1"/>
</dbReference>
<dbReference type="SUPFAM" id="SSF47661">
    <property type="entry name" value="t-snare proteins"/>
    <property type="match status" value="1"/>
</dbReference>
<evidence type="ECO:0000259" key="9">
    <source>
        <dbReference type="PROSITE" id="PS50192"/>
    </source>
</evidence>
<dbReference type="GO" id="GO:0000149">
    <property type="term" value="F:SNARE binding"/>
    <property type="evidence" value="ECO:0007669"/>
    <property type="project" value="TreeGrafter"/>
</dbReference>
<dbReference type="VEuPathDB" id="FungiDB:SPPG_00554"/>
<protein>
    <recommendedName>
        <fullName evidence="9">t-SNARE coiled-coil homology domain-containing protein</fullName>
    </recommendedName>
</protein>
<dbReference type="SMART" id="SM00397">
    <property type="entry name" value="t_SNARE"/>
    <property type="match status" value="1"/>
</dbReference>
<organism evidence="10 11">
    <name type="scientific">Spizellomyces punctatus (strain DAOM BR117)</name>
    <dbReference type="NCBI Taxonomy" id="645134"/>
    <lineage>
        <taxon>Eukaryota</taxon>
        <taxon>Fungi</taxon>
        <taxon>Fungi incertae sedis</taxon>
        <taxon>Chytridiomycota</taxon>
        <taxon>Chytridiomycota incertae sedis</taxon>
        <taxon>Chytridiomycetes</taxon>
        <taxon>Spizellomycetales</taxon>
        <taxon>Spizellomycetaceae</taxon>
        <taxon>Spizellomyces</taxon>
    </lineage>
</organism>
<evidence type="ECO:0000256" key="3">
    <source>
        <dbReference type="ARBA" id="ARBA00022692"/>
    </source>
</evidence>
<keyword evidence="3 8" id="KW-0812">Transmembrane</keyword>
<feature type="transmembrane region" description="Helical" evidence="8">
    <location>
        <begin position="269"/>
        <end position="290"/>
    </location>
</feature>
<comment type="subcellular location">
    <subcellularLocation>
        <location evidence="1">Membrane</location>
        <topology evidence="1">Single-pass type IV membrane protein</topology>
    </subcellularLocation>
</comment>
<dbReference type="InterPro" id="IPR006011">
    <property type="entry name" value="Syntaxin_N"/>
</dbReference>
<keyword evidence="11" id="KW-1185">Reference proteome</keyword>
<name>A0A0L0HVE4_SPIPD</name>
<dbReference type="GO" id="GO:0006906">
    <property type="term" value="P:vesicle fusion"/>
    <property type="evidence" value="ECO:0007669"/>
    <property type="project" value="TreeGrafter"/>
</dbReference>
<dbReference type="GO" id="GO:0006887">
    <property type="term" value="P:exocytosis"/>
    <property type="evidence" value="ECO:0007669"/>
    <property type="project" value="TreeGrafter"/>
</dbReference>
<evidence type="ECO:0000313" key="11">
    <source>
        <dbReference type="Proteomes" id="UP000053201"/>
    </source>
</evidence>
<dbReference type="SMART" id="SM00503">
    <property type="entry name" value="SynN"/>
    <property type="match status" value="1"/>
</dbReference>
<comment type="similarity">
    <text evidence="2 6">Belongs to the syntaxin family.</text>
</comment>
<dbReference type="Pfam" id="PF05739">
    <property type="entry name" value="SNARE"/>
    <property type="match status" value="1"/>
</dbReference>
<dbReference type="GO" id="GO:0006886">
    <property type="term" value="P:intracellular protein transport"/>
    <property type="evidence" value="ECO:0007669"/>
    <property type="project" value="InterPro"/>
</dbReference>
<dbReference type="GO" id="GO:0031201">
    <property type="term" value="C:SNARE complex"/>
    <property type="evidence" value="ECO:0007669"/>
    <property type="project" value="TreeGrafter"/>
</dbReference>
<evidence type="ECO:0000256" key="7">
    <source>
        <dbReference type="SAM" id="MobiDB-lite"/>
    </source>
</evidence>
<proteinExistence type="inferred from homology"/>
<evidence type="ECO:0000256" key="8">
    <source>
        <dbReference type="SAM" id="Phobius"/>
    </source>
</evidence>
<dbReference type="GO" id="GO:0048278">
    <property type="term" value="P:vesicle docking"/>
    <property type="evidence" value="ECO:0007669"/>
    <property type="project" value="TreeGrafter"/>
</dbReference>
<evidence type="ECO:0000256" key="4">
    <source>
        <dbReference type="ARBA" id="ARBA00022989"/>
    </source>
</evidence>
<reference evidence="10 11" key="1">
    <citation type="submission" date="2009-08" db="EMBL/GenBank/DDBJ databases">
        <title>The Genome Sequence of Spizellomyces punctatus strain DAOM BR117.</title>
        <authorList>
            <consortium name="The Broad Institute Genome Sequencing Platform"/>
            <person name="Russ C."/>
            <person name="Cuomo C."/>
            <person name="Shea T."/>
            <person name="Young S.K."/>
            <person name="Zeng Q."/>
            <person name="Koehrsen M."/>
            <person name="Haas B."/>
            <person name="Borodovsky M."/>
            <person name="Guigo R."/>
            <person name="Alvarado L."/>
            <person name="Berlin A."/>
            <person name="Bochicchio J."/>
            <person name="Borenstein D."/>
            <person name="Chapman S."/>
            <person name="Chen Z."/>
            <person name="Engels R."/>
            <person name="Freedman E."/>
            <person name="Gellesch M."/>
            <person name="Goldberg J."/>
            <person name="Griggs A."/>
            <person name="Gujja S."/>
            <person name="Heiman D."/>
            <person name="Hepburn T."/>
            <person name="Howarth C."/>
            <person name="Jen D."/>
            <person name="Larson L."/>
            <person name="Lewis B."/>
            <person name="Mehta T."/>
            <person name="Park D."/>
            <person name="Pearson M."/>
            <person name="Roberts A."/>
            <person name="Saif S."/>
            <person name="Shenoy N."/>
            <person name="Sisk P."/>
            <person name="Stolte C."/>
            <person name="Sykes S."/>
            <person name="Thomson T."/>
            <person name="Walk T."/>
            <person name="White J."/>
            <person name="Yandava C."/>
            <person name="Burger G."/>
            <person name="Gray M.W."/>
            <person name="Holland P.W.H."/>
            <person name="King N."/>
            <person name="Lang F.B.F."/>
            <person name="Roger A.J."/>
            <person name="Ruiz-Trillo I."/>
            <person name="Lander E."/>
            <person name="Nusbaum C."/>
        </authorList>
    </citation>
    <scope>NUCLEOTIDE SEQUENCE [LARGE SCALE GENOMIC DNA]</scope>
    <source>
        <strain evidence="10 11">DAOM BR117</strain>
    </source>
</reference>
<accession>A0A0L0HVE4</accession>
<dbReference type="InParanoid" id="A0A0L0HVE4"/>
<dbReference type="CDD" id="cd15848">
    <property type="entry name" value="SNARE_syntaxin1-like"/>
    <property type="match status" value="1"/>
</dbReference>
<dbReference type="InterPro" id="IPR000727">
    <property type="entry name" value="T_SNARE_dom"/>
</dbReference>
<evidence type="ECO:0000313" key="10">
    <source>
        <dbReference type="EMBL" id="KND04854.1"/>
    </source>
</evidence>
<dbReference type="InterPro" id="IPR010989">
    <property type="entry name" value="SNARE"/>
</dbReference>
<dbReference type="Gene3D" id="1.20.58.70">
    <property type="match status" value="1"/>
</dbReference>
<evidence type="ECO:0000256" key="6">
    <source>
        <dbReference type="RuleBase" id="RU003858"/>
    </source>
</evidence>
<dbReference type="AlphaFoldDB" id="A0A0L0HVE4"/>
<feature type="region of interest" description="Disordered" evidence="7">
    <location>
        <begin position="104"/>
        <end position="123"/>
    </location>
</feature>
<dbReference type="InterPro" id="IPR006012">
    <property type="entry name" value="Syntaxin/epimorphin_CS"/>
</dbReference>
<keyword evidence="4 8" id="KW-1133">Transmembrane helix</keyword>
<dbReference type="OrthoDB" id="10255013at2759"/>
<dbReference type="STRING" id="645134.A0A0L0HVE4"/>
<dbReference type="GeneID" id="27684274"/>
<gene>
    <name evidence="10" type="ORF">SPPG_00554</name>
</gene>
<dbReference type="PANTHER" id="PTHR19957:SF307">
    <property type="entry name" value="PROTEIN SSO1-RELATED"/>
    <property type="match status" value="1"/>
</dbReference>
<dbReference type="GO" id="GO:0012505">
    <property type="term" value="C:endomembrane system"/>
    <property type="evidence" value="ECO:0007669"/>
    <property type="project" value="TreeGrafter"/>
</dbReference>
<dbReference type="EMBL" id="KQ257450">
    <property type="protein sequence ID" value="KND04854.1"/>
    <property type="molecule type" value="Genomic_DNA"/>
</dbReference>
<dbReference type="GO" id="GO:0005886">
    <property type="term" value="C:plasma membrane"/>
    <property type="evidence" value="ECO:0007669"/>
    <property type="project" value="TreeGrafter"/>
</dbReference>